<feature type="transmembrane region" description="Helical" evidence="16">
    <location>
        <begin position="1022"/>
        <end position="1042"/>
    </location>
</feature>
<dbReference type="PANTHER" id="PTHR11972">
    <property type="entry name" value="NADPH OXIDASE"/>
    <property type="match status" value="1"/>
</dbReference>
<dbReference type="InterPro" id="IPR002048">
    <property type="entry name" value="EF_hand_dom"/>
</dbReference>
<evidence type="ECO:0000256" key="10">
    <source>
        <dbReference type="ARBA" id="ARBA00022989"/>
    </source>
</evidence>
<feature type="domain" description="EF-hand" evidence="18">
    <location>
        <begin position="862"/>
        <end position="897"/>
    </location>
</feature>
<evidence type="ECO:0000256" key="7">
    <source>
        <dbReference type="ARBA" id="ARBA00022827"/>
    </source>
</evidence>
<dbReference type="SUPFAM" id="SSF52343">
    <property type="entry name" value="Ferredoxin reductase-like, C-terminal NADP-linked domain"/>
    <property type="match status" value="1"/>
</dbReference>
<keyword evidence="6" id="KW-0677">Repeat</keyword>
<keyword evidence="4" id="KW-0285">Flavoprotein</keyword>
<dbReference type="InterPro" id="IPR013130">
    <property type="entry name" value="Fe3_Rdtase_TM_dom"/>
</dbReference>
<evidence type="ECO:0000313" key="21">
    <source>
        <dbReference type="RefSeq" id="XP_012943057.2"/>
    </source>
</evidence>
<dbReference type="CDD" id="cd06186">
    <property type="entry name" value="NOX_Duox_like_FAD_NADP"/>
    <property type="match status" value="1"/>
</dbReference>
<dbReference type="SFLD" id="SFLDG01169">
    <property type="entry name" value="NADPH_oxidase_subgroup_(NOX)"/>
    <property type="match status" value="1"/>
</dbReference>
<dbReference type="PRINTS" id="PR00450">
    <property type="entry name" value="RECOVERIN"/>
</dbReference>
<accession>A0ABM1A8V5</accession>
<dbReference type="InterPro" id="IPR050369">
    <property type="entry name" value="RBOH/FRE"/>
</dbReference>
<dbReference type="Gene3D" id="3.40.50.80">
    <property type="entry name" value="Nucleotide-binding domain of ferredoxin-NADP reductase (FNR) module"/>
    <property type="match status" value="1"/>
</dbReference>
<dbReference type="CDD" id="cd00051">
    <property type="entry name" value="EFh"/>
    <property type="match status" value="1"/>
</dbReference>
<dbReference type="InterPro" id="IPR037120">
    <property type="entry name" value="Haem_peroxidase_sf_animal"/>
</dbReference>
<dbReference type="InterPro" id="IPR039261">
    <property type="entry name" value="FNR_nucleotide-bd"/>
</dbReference>
<evidence type="ECO:0000256" key="2">
    <source>
        <dbReference type="ARBA" id="ARBA00005644"/>
    </source>
</evidence>
<keyword evidence="13" id="KW-0376">Hydrogen peroxide</keyword>
<evidence type="ECO:0000259" key="18">
    <source>
        <dbReference type="PROSITE" id="PS50222"/>
    </source>
</evidence>
<evidence type="ECO:0000256" key="14">
    <source>
        <dbReference type="ARBA" id="ARBA00047455"/>
    </source>
</evidence>
<dbReference type="Proteomes" id="UP000694888">
    <property type="component" value="Unplaced"/>
</dbReference>
<keyword evidence="8" id="KW-0106">Calcium</keyword>
<dbReference type="EC" id="1.6.3.1" evidence="3"/>
<dbReference type="GeneID" id="101855136"/>
<dbReference type="SUPFAM" id="SSF47473">
    <property type="entry name" value="EF-hand"/>
    <property type="match status" value="1"/>
</dbReference>
<feature type="domain" description="FAD-binding FR-type" evidence="19">
    <location>
        <begin position="1244"/>
        <end position="1350"/>
    </location>
</feature>
<evidence type="ECO:0000256" key="8">
    <source>
        <dbReference type="ARBA" id="ARBA00022837"/>
    </source>
</evidence>
<feature type="signal peptide" evidence="17">
    <location>
        <begin position="1"/>
        <end position="27"/>
    </location>
</feature>
<feature type="transmembrane region" description="Helical" evidence="16">
    <location>
        <begin position="1062"/>
        <end position="1082"/>
    </location>
</feature>
<dbReference type="RefSeq" id="XP_012943057.2">
    <property type="nucleotide sequence ID" value="XM_013087603.2"/>
</dbReference>
<dbReference type="PROSITE" id="PS50222">
    <property type="entry name" value="EF_HAND_2"/>
    <property type="match status" value="2"/>
</dbReference>
<keyword evidence="20" id="KW-1185">Reference proteome</keyword>
<keyword evidence="12 16" id="KW-0472">Membrane</keyword>
<dbReference type="InterPro" id="IPR019791">
    <property type="entry name" value="Haem_peroxidase_animal"/>
</dbReference>
<evidence type="ECO:0000256" key="4">
    <source>
        <dbReference type="ARBA" id="ARBA00022630"/>
    </source>
</evidence>
<evidence type="ECO:0000256" key="16">
    <source>
        <dbReference type="SAM" id="Phobius"/>
    </source>
</evidence>
<keyword evidence="17" id="KW-0732">Signal</keyword>
<feature type="transmembrane region" description="Helical" evidence="16">
    <location>
        <begin position="1194"/>
        <end position="1217"/>
    </location>
</feature>
<sequence>MRAGRNADFLVLLVLTVLGTLFTTGLSFTNTPVQRFDGWYNNPMNPDWGGVGRPLERNITPHYQDETFRPSGWNRPNARRISNELFGESKTRFSGQENSRNLTALFAFFGQIVQREILHTDDVTCPVEILETRVPAGDPDFDPEETGEKTMPYERLAYDTSSGQSPNNPRRQVNRASSYIDGSFLYGTSTVRAEYLRERGTGKLACWDKWGKFPRYNSVQLPYNALAVRHNTLEQLWRLGDENVFENPPVLALSLMFYRYHNLFATEVMREHGQLTSDRVFEMARRRVIGVTQKLVVYDWLPKLIGKDLPPYTGYKPWVKSDVTDIFDAGAINYIMTLIPSAINQVDMKCQAREHKEYKAQRLCNTYWKAMDMVYAHRDGAVEILRGLAVQMAEEDDTFVVEDLRSKFYGPLYHSNHDLVLLTIMKGRDYGLPDYNTVRETMGLPRVESFEEINPWLNKTNPELMAKFSGVHKHNLSLIDMFVGGMMETTPDGPGELFTQILYDQFLRIRDGDRFWFENEEIGLYSPEEIATIKSVTLADILVNVTDITKDQIQKDVFTAAPDPPCGMRAKFNETDLEACPAHEGYDFFQGSEIPYIIIWTCLGLLPLFCILAAYVLAKCKKWRHKRHLNKLKVEKEKRRILRRTISCSVSVHDAMEWRGKEVAGRSIELHLTTKGTLEVFTTTGSHIRSIKISSMQAVDVKISSNKKRTTMVFIIPREYDLVVVFPNEPLRNEFENILCDFATGHNVGVNVIALKLQDLLDAATTKEKRNQMLEKFFKTVFSEAFHMDYDPSLDSGQLDMKKHSQEILEIELSKEEFAEAMAVKANSDFVEHFFSLIDSDRNGYISFREFLNAVVLFSKGSIQEKLQTMFYMYDIDGTGYMSKKQIGQMFRSLLEMAQGDMSQENVDMLVSSLCTQSGLAPKDRYSFEDFCQLLSPQMDKLSDSSFDWKGLTKVVPSVPKAKKNPNGDSDIRHRASTTSLVENGNGPRVVRNFEAVREQYTPLKARVKLVKHFIENYRTHIFFLILFYGICWGLFAERFYYYTVEQEHAGFRKLMSYGISMTRGAAASMSFTFSFLLLTMCRNTITYLRSTPLNQFIPFDSHISFHKIVAWTALFFSAVHIIGYSFNFYHLVTQPTRFLCIFKSLVFRNEYPFTFQEWLFCTMTGFTGVLLVLVLCIIYVFATQTARRHIFNLFWLTHKLFIILYVLTIIHGASVVVQKPLFFAYFTGPAIWFMADKLISLSRKKTELCIIKAQNLPSDVTMIEFKRPPRFEYKSGQWVRIACLNQGKDEYHPFTLTSAPHEDTLKLHIRALGPWTWNLRCNFEDENMKDPKAYPKLYLDGPYGAGQQDWYQYDVSVLVGAGIGVTPYASILKDFVHMSSINMRYKVKCQKLYFIWITGSQRHFEWLIDILREVEEIDTQCMVSIDIFITQFFQNFDLRTSLLYVFEEHFQKLNSGKSVFTGLKATTHFGRPQLNKIMEAVHRAHPQVRCLVLLLFYRF</sequence>
<keyword evidence="9" id="KW-0521">NADP</keyword>
<dbReference type="InterPro" id="IPR013112">
    <property type="entry name" value="FAD-bd_8"/>
</dbReference>
<evidence type="ECO:0000256" key="1">
    <source>
        <dbReference type="ARBA" id="ARBA00004424"/>
    </source>
</evidence>
<comment type="catalytic activity">
    <reaction evidence="14">
        <text>NADH + O2 + H(+) = H2O2 + NAD(+)</text>
        <dbReference type="Rhea" id="RHEA:11264"/>
        <dbReference type="ChEBI" id="CHEBI:15378"/>
        <dbReference type="ChEBI" id="CHEBI:15379"/>
        <dbReference type="ChEBI" id="CHEBI:16240"/>
        <dbReference type="ChEBI" id="CHEBI:57540"/>
        <dbReference type="ChEBI" id="CHEBI:57945"/>
        <dbReference type="EC" id="1.6.3.1"/>
    </reaction>
</comment>
<comment type="similarity">
    <text evidence="2">In the N-terminal section; belongs to the peroxidase family.</text>
</comment>
<dbReference type="Gene3D" id="1.10.640.10">
    <property type="entry name" value="Haem peroxidase domain superfamily, animal type"/>
    <property type="match status" value="1"/>
</dbReference>
<dbReference type="SMART" id="SM00054">
    <property type="entry name" value="EFh"/>
    <property type="match status" value="2"/>
</dbReference>
<keyword evidence="13" id="KW-0575">Peroxidase</keyword>
<dbReference type="PROSITE" id="PS00018">
    <property type="entry name" value="EF_HAND_1"/>
    <property type="match status" value="1"/>
</dbReference>
<dbReference type="Gene3D" id="2.40.30.10">
    <property type="entry name" value="Translation factors"/>
    <property type="match status" value="1"/>
</dbReference>
<dbReference type="InterPro" id="IPR010255">
    <property type="entry name" value="Haem_peroxidase_sf"/>
</dbReference>
<reference evidence="21" key="1">
    <citation type="submission" date="2025-08" db="UniProtKB">
        <authorList>
            <consortium name="RefSeq"/>
        </authorList>
    </citation>
    <scope>IDENTIFICATION</scope>
</reference>
<organism evidence="20 21">
    <name type="scientific">Aplysia californica</name>
    <name type="common">California sea hare</name>
    <dbReference type="NCBI Taxonomy" id="6500"/>
    <lineage>
        <taxon>Eukaryota</taxon>
        <taxon>Metazoa</taxon>
        <taxon>Spiralia</taxon>
        <taxon>Lophotrochozoa</taxon>
        <taxon>Mollusca</taxon>
        <taxon>Gastropoda</taxon>
        <taxon>Heterobranchia</taxon>
        <taxon>Euthyneura</taxon>
        <taxon>Tectipleura</taxon>
        <taxon>Aplysiida</taxon>
        <taxon>Aplysioidea</taxon>
        <taxon>Aplysiidae</taxon>
        <taxon>Aplysia</taxon>
    </lineage>
</organism>
<feature type="chain" id="PRO_5045665712" description="NAD(P)H oxidase (H2O2-forming)" evidence="17">
    <location>
        <begin position="28"/>
        <end position="1500"/>
    </location>
</feature>
<evidence type="ECO:0000256" key="5">
    <source>
        <dbReference type="ARBA" id="ARBA00022692"/>
    </source>
</evidence>
<dbReference type="InterPro" id="IPR018247">
    <property type="entry name" value="EF_Hand_1_Ca_BS"/>
</dbReference>
<dbReference type="Pfam" id="PF08030">
    <property type="entry name" value="NAD_binding_6"/>
    <property type="match status" value="1"/>
</dbReference>
<keyword evidence="11" id="KW-0560">Oxidoreductase</keyword>
<dbReference type="InterPro" id="IPR017938">
    <property type="entry name" value="Riboflavin_synthase-like_b-brl"/>
</dbReference>
<gene>
    <name evidence="21" type="primary">LOC101855136</name>
</gene>
<keyword evidence="7" id="KW-0274">FAD</keyword>
<evidence type="ECO:0000256" key="3">
    <source>
        <dbReference type="ARBA" id="ARBA00012698"/>
    </source>
</evidence>
<protein>
    <recommendedName>
        <fullName evidence="3">NAD(P)H oxidase (H2O2-forming)</fullName>
        <ecNumber evidence="3">1.6.3.1</ecNumber>
    </recommendedName>
</protein>
<evidence type="ECO:0000256" key="15">
    <source>
        <dbReference type="ARBA" id="ARBA00048762"/>
    </source>
</evidence>
<evidence type="ECO:0000256" key="9">
    <source>
        <dbReference type="ARBA" id="ARBA00022857"/>
    </source>
</evidence>
<dbReference type="Pfam" id="PF08022">
    <property type="entry name" value="FAD_binding_8"/>
    <property type="match status" value="1"/>
</dbReference>
<evidence type="ECO:0000313" key="20">
    <source>
        <dbReference type="Proteomes" id="UP000694888"/>
    </source>
</evidence>
<evidence type="ECO:0000259" key="19">
    <source>
        <dbReference type="PROSITE" id="PS51384"/>
    </source>
</evidence>
<evidence type="ECO:0000256" key="13">
    <source>
        <dbReference type="ARBA" id="ARBA00023324"/>
    </source>
</evidence>
<feature type="transmembrane region" description="Helical" evidence="16">
    <location>
        <begin position="597"/>
        <end position="618"/>
    </location>
</feature>
<dbReference type="SUPFAM" id="SSF63380">
    <property type="entry name" value="Riboflavin synthase domain-like"/>
    <property type="match status" value="1"/>
</dbReference>
<keyword evidence="5 16" id="KW-0812">Transmembrane</keyword>
<feature type="transmembrane region" description="Helical" evidence="16">
    <location>
        <begin position="1158"/>
        <end position="1182"/>
    </location>
</feature>
<evidence type="ECO:0000256" key="11">
    <source>
        <dbReference type="ARBA" id="ARBA00023002"/>
    </source>
</evidence>
<feature type="transmembrane region" description="Helical" evidence="16">
    <location>
        <begin position="1109"/>
        <end position="1130"/>
    </location>
</feature>
<dbReference type="PANTHER" id="PTHR11972:SF175">
    <property type="entry name" value="NAD(P)H OXIDASE (H2O2-FORMING)"/>
    <property type="match status" value="1"/>
</dbReference>
<dbReference type="Gene3D" id="1.10.238.10">
    <property type="entry name" value="EF-hand"/>
    <property type="match status" value="1"/>
</dbReference>
<dbReference type="InterPro" id="IPR013121">
    <property type="entry name" value="Fe_red_NAD-bd_6"/>
</dbReference>
<comment type="catalytic activity">
    <reaction evidence="15">
        <text>NADPH + O2 + H(+) = H2O2 + NADP(+)</text>
        <dbReference type="Rhea" id="RHEA:11260"/>
        <dbReference type="ChEBI" id="CHEBI:15378"/>
        <dbReference type="ChEBI" id="CHEBI:15379"/>
        <dbReference type="ChEBI" id="CHEBI:16240"/>
        <dbReference type="ChEBI" id="CHEBI:57783"/>
        <dbReference type="ChEBI" id="CHEBI:58349"/>
        <dbReference type="EC" id="1.6.3.1"/>
    </reaction>
</comment>
<evidence type="ECO:0000256" key="6">
    <source>
        <dbReference type="ARBA" id="ARBA00022737"/>
    </source>
</evidence>
<evidence type="ECO:0000256" key="17">
    <source>
        <dbReference type="SAM" id="SignalP"/>
    </source>
</evidence>
<dbReference type="SUPFAM" id="SSF48113">
    <property type="entry name" value="Heme-dependent peroxidases"/>
    <property type="match status" value="1"/>
</dbReference>
<dbReference type="InterPro" id="IPR017927">
    <property type="entry name" value="FAD-bd_FR_type"/>
</dbReference>
<keyword evidence="10 16" id="KW-1133">Transmembrane helix</keyword>
<dbReference type="Pfam" id="PF03098">
    <property type="entry name" value="An_peroxidase"/>
    <property type="match status" value="1"/>
</dbReference>
<name>A0ABM1A8V5_APLCA</name>
<dbReference type="Pfam" id="PF01794">
    <property type="entry name" value="Ferric_reduct"/>
    <property type="match status" value="1"/>
</dbReference>
<dbReference type="PROSITE" id="PS51384">
    <property type="entry name" value="FAD_FR"/>
    <property type="match status" value="1"/>
</dbReference>
<evidence type="ECO:0000256" key="12">
    <source>
        <dbReference type="ARBA" id="ARBA00023136"/>
    </source>
</evidence>
<dbReference type="InterPro" id="IPR011992">
    <property type="entry name" value="EF-hand-dom_pair"/>
</dbReference>
<feature type="domain" description="EF-hand" evidence="18">
    <location>
        <begin position="826"/>
        <end position="861"/>
    </location>
</feature>
<dbReference type="PROSITE" id="PS50292">
    <property type="entry name" value="PEROXIDASE_3"/>
    <property type="match status" value="1"/>
</dbReference>
<proteinExistence type="inferred from homology"/>
<comment type="subcellular location">
    <subcellularLocation>
        <location evidence="1">Apical cell membrane</location>
        <topology evidence="1">Multi-pass membrane protein</topology>
    </subcellularLocation>
</comment>